<dbReference type="GO" id="GO:0004519">
    <property type="term" value="F:endonuclease activity"/>
    <property type="evidence" value="ECO:0007669"/>
    <property type="project" value="UniProtKB-KW"/>
</dbReference>
<dbReference type="PANTHER" id="PTHR39323">
    <property type="entry name" value="BLR1149 PROTEIN"/>
    <property type="match status" value="1"/>
</dbReference>
<dbReference type="EMBL" id="CP029556">
    <property type="protein sequence ID" value="AXA83497.1"/>
    <property type="molecule type" value="Genomic_DNA"/>
</dbReference>
<dbReference type="InterPro" id="IPR026336">
    <property type="entry name" value="PdeM-like"/>
</dbReference>
<evidence type="ECO:0000313" key="1">
    <source>
        <dbReference type="EMBL" id="AXA83497.1"/>
    </source>
</evidence>
<dbReference type="SUPFAM" id="SSF56300">
    <property type="entry name" value="Metallo-dependent phosphatases"/>
    <property type="match status" value="1"/>
</dbReference>
<reference evidence="2" key="1">
    <citation type="submission" date="2018-05" db="EMBL/GenBank/DDBJ databases">
        <title>Luteimonas pekinense sp. nov., isolated from human Meibomian gland secretions, Beijing, China.</title>
        <authorList>
            <person name="Wen T."/>
            <person name="Bai H."/>
            <person name="Lv H."/>
        </authorList>
    </citation>
    <scope>NUCLEOTIDE SEQUENCE [LARGE SCALE GENOMIC DNA]</scope>
    <source>
        <strain evidence="2">83-4</strain>
    </source>
</reference>
<evidence type="ECO:0000313" key="2">
    <source>
        <dbReference type="Proteomes" id="UP000251842"/>
    </source>
</evidence>
<dbReference type="Gene3D" id="3.60.21.10">
    <property type="match status" value="1"/>
</dbReference>
<accession>A0A344J387</accession>
<dbReference type="OrthoDB" id="9795838at2"/>
<keyword evidence="1" id="KW-0255">Endonuclease</keyword>
<keyword evidence="1" id="KW-0378">Hydrolase</keyword>
<proteinExistence type="predicted"/>
<dbReference type="AlphaFoldDB" id="A0A344J387"/>
<dbReference type="NCBIfam" id="TIGR04123">
    <property type="entry name" value="P_estr_lig_assc"/>
    <property type="match status" value="1"/>
</dbReference>
<organism evidence="1 2">
    <name type="scientific">Solilutibacter oculi</name>
    <dbReference type="NCBI Taxonomy" id="2698682"/>
    <lineage>
        <taxon>Bacteria</taxon>
        <taxon>Pseudomonadati</taxon>
        <taxon>Pseudomonadota</taxon>
        <taxon>Gammaproteobacteria</taxon>
        <taxon>Lysobacterales</taxon>
        <taxon>Lysobacteraceae</taxon>
        <taxon>Solilutibacter</taxon>
    </lineage>
</organism>
<gene>
    <name evidence="1" type="primary">pdeM</name>
    <name evidence="1" type="ORF">DCD74_01230</name>
</gene>
<name>A0A344J387_9GAMM</name>
<keyword evidence="1" id="KW-0436">Ligase</keyword>
<dbReference type="PANTHER" id="PTHR39323:SF1">
    <property type="entry name" value="BLR1149 PROTEIN"/>
    <property type="match status" value="1"/>
</dbReference>
<keyword evidence="1" id="KW-0540">Nuclease</keyword>
<dbReference type="KEGG" id="lue:DCD74_01230"/>
<dbReference type="InterPro" id="IPR029052">
    <property type="entry name" value="Metallo-depent_PP-like"/>
</dbReference>
<sequence length="236" mass="24821">MSEALDIHYGGEHLQLWPQRALYWPARRRLMIADLHLGKGEVFRSAGIAVPTGGTGQDLQRLSEVLAATGARSLWVLGDFLHAARSARADAAWQAFRQAHAGVGMAVVLGNHDRAFHAPDAGVEVRADGVGDGPFVFRHAPADGEDAGQRVVCGHLHPVVRLPGFARRQPVFMLRRSLCVLPAFSAFTGGWPVQPEPQTWLAVCGGPSVVPLGAPDPSVAALMPDTGAGAGSPAGG</sequence>
<protein>
    <submittedName>
        <fullName evidence="1">Ligase-associated DNA damage response endonuclease PdeM</fullName>
    </submittedName>
</protein>
<keyword evidence="2" id="KW-1185">Reference proteome</keyword>
<dbReference type="Proteomes" id="UP000251842">
    <property type="component" value="Chromosome"/>
</dbReference>
<dbReference type="GO" id="GO:0016874">
    <property type="term" value="F:ligase activity"/>
    <property type="evidence" value="ECO:0007669"/>
    <property type="project" value="UniProtKB-KW"/>
</dbReference>